<reference evidence="4 5" key="1">
    <citation type="submission" date="2018-06" db="EMBL/GenBank/DDBJ databases">
        <title>Extensive metabolic versatility and redundancy in microbially diverse, dynamic hydrothermal sediments.</title>
        <authorList>
            <person name="Dombrowski N."/>
            <person name="Teske A."/>
            <person name="Baker B.J."/>
        </authorList>
    </citation>
    <scope>NUCLEOTIDE SEQUENCE [LARGE SCALE GENOMIC DNA]</scope>
    <source>
        <strain evidence="4">B36_G15</strain>
    </source>
</reference>
<feature type="repeat" description="TPR" evidence="3">
    <location>
        <begin position="350"/>
        <end position="383"/>
    </location>
</feature>
<comment type="caution">
    <text evidence="4">The sequence shown here is derived from an EMBL/GenBank/DDBJ whole genome shotgun (WGS) entry which is preliminary data.</text>
</comment>
<feature type="repeat" description="TPR" evidence="3">
    <location>
        <begin position="558"/>
        <end position="591"/>
    </location>
</feature>
<dbReference type="Gene3D" id="1.25.40.10">
    <property type="entry name" value="Tetratricopeptide repeat domain"/>
    <property type="match status" value="2"/>
</dbReference>
<keyword evidence="1" id="KW-0677">Repeat</keyword>
<dbReference type="InterPro" id="IPR051685">
    <property type="entry name" value="Ycf3/AcsC/BcsC/TPR_MFPF"/>
</dbReference>
<keyword evidence="2 3" id="KW-0802">TPR repeat</keyword>
<organism evidence="4 5">
    <name type="scientific">candidate division WOR-3 bacterium</name>
    <dbReference type="NCBI Taxonomy" id="2052148"/>
    <lineage>
        <taxon>Bacteria</taxon>
        <taxon>Bacteria division WOR-3</taxon>
    </lineage>
</organism>
<dbReference type="SUPFAM" id="SSF48452">
    <property type="entry name" value="TPR-like"/>
    <property type="match status" value="1"/>
</dbReference>
<evidence type="ECO:0000256" key="1">
    <source>
        <dbReference type="ARBA" id="ARBA00022737"/>
    </source>
</evidence>
<protein>
    <recommendedName>
        <fullName evidence="6">Tetratricopeptide repeat protein</fullName>
    </recommendedName>
</protein>
<sequence>MGSTSIGSVPSQRPAESKKRWGGLQLSISLLLVLASGSDHLLLDTGPGVGYIGINGMGPSQLFTNPAAITATGIDINHTEWLQSIRYDNLSYANRIGHSYLAFGINGLYTSGIEKRSGPTPNPEGRFGVYFLTPAIGCQIGIKSLSLGATSKLIYERIAGYQGFGGAVDLGSQLDLNQIRISLVVANLGVGPKLADSRSNLPVAFKGGVGINLIDPLTFAIELSKVRGYDLGLRVGVSFAPLDYLRLNGGYYRDGILMGLDLSLGRIGISYSYRSLDLGHSQSLGLRFRPRVEAFGDVDRFFAQALEAYRNGEWDQVITLLDLVLLLKPDHQKASKLLSLAEAKRREQRIDSLTGLGTDALSRKDYLEAMAIFTQILRIDPENEAARENRAQALSLLSAEMEMRSEVMARVRDALSYYSKGDYGHALRLLREARMLDPENEEIIRYLDEVGRKQKRVVEQAVKRIEGYLKVGKAGRALYLVNEALRTSPGDTTLLRLKRKITRRISSQEQRLMREAIQLYTQGKKKEAAELFGRVLSLNPNNRTAHNYLTRIGADEDPEEYHTLGIKAYLRGDFELAIRYWEMVLEIDPDHRWARRNIERARKKLATISARP</sequence>
<dbReference type="Proteomes" id="UP000268469">
    <property type="component" value="Unassembled WGS sequence"/>
</dbReference>
<dbReference type="EMBL" id="QNBE01000005">
    <property type="protein sequence ID" value="RKX71603.1"/>
    <property type="molecule type" value="Genomic_DNA"/>
</dbReference>
<dbReference type="PANTHER" id="PTHR44943:SF8">
    <property type="entry name" value="TPR REPEAT-CONTAINING PROTEIN MJ0263"/>
    <property type="match status" value="1"/>
</dbReference>
<dbReference type="InterPro" id="IPR011990">
    <property type="entry name" value="TPR-like_helical_dom_sf"/>
</dbReference>
<evidence type="ECO:0000313" key="4">
    <source>
        <dbReference type="EMBL" id="RKX71603.1"/>
    </source>
</evidence>
<proteinExistence type="predicted"/>
<feature type="repeat" description="TPR" evidence="3">
    <location>
        <begin position="407"/>
        <end position="440"/>
    </location>
</feature>
<dbReference type="AlphaFoldDB" id="A0A660SLK4"/>
<gene>
    <name evidence="4" type="ORF">DRP53_00950</name>
</gene>
<evidence type="ECO:0000313" key="5">
    <source>
        <dbReference type="Proteomes" id="UP000268469"/>
    </source>
</evidence>
<evidence type="ECO:0008006" key="6">
    <source>
        <dbReference type="Google" id="ProtNLM"/>
    </source>
</evidence>
<evidence type="ECO:0000256" key="2">
    <source>
        <dbReference type="ARBA" id="ARBA00022803"/>
    </source>
</evidence>
<name>A0A660SLK4_UNCW3</name>
<accession>A0A660SLK4</accession>
<evidence type="ECO:0000256" key="3">
    <source>
        <dbReference type="PROSITE-ProRule" id="PRU00339"/>
    </source>
</evidence>
<dbReference type="InterPro" id="IPR019734">
    <property type="entry name" value="TPR_rpt"/>
</dbReference>
<dbReference type="PROSITE" id="PS50005">
    <property type="entry name" value="TPR"/>
    <property type="match status" value="4"/>
</dbReference>
<dbReference type="Gene3D" id="2.40.160.60">
    <property type="entry name" value="Outer membrane protein transport protein (OMPP1/FadL/TodX)"/>
    <property type="match status" value="1"/>
</dbReference>
<dbReference type="SMART" id="SM00028">
    <property type="entry name" value="TPR"/>
    <property type="match status" value="5"/>
</dbReference>
<dbReference type="PANTHER" id="PTHR44943">
    <property type="entry name" value="CELLULOSE SYNTHASE OPERON PROTEIN C"/>
    <property type="match status" value="1"/>
</dbReference>
<feature type="repeat" description="TPR" evidence="3">
    <location>
        <begin position="509"/>
        <end position="542"/>
    </location>
</feature>